<gene>
    <name evidence="3" type="ORF">H6A32_08500</name>
</gene>
<feature type="transmembrane region" description="Helical" evidence="1">
    <location>
        <begin position="77"/>
        <end position="96"/>
    </location>
</feature>
<keyword evidence="4" id="KW-1185">Reference proteome</keyword>
<evidence type="ECO:0000259" key="2">
    <source>
        <dbReference type="Pfam" id="PF01757"/>
    </source>
</evidence>
<feature type="transmembrane region" description="Helical" evidence="1">
    <location>
        <begin position="166"/>
        <end position="187"/>
    </location>
</feature>
<feature type="transmembrane region" description="Helical" evidence="1">
    <location>
        <begin position="35"/>
        <end position="56"/>
    </location>
</feature>
<dbReference type="RefSeq" id="WP_204864128.1">
    <property type="nucleotide sequence ID" value="NZ_JACJKH010000013.1"/>
</dbReference>
<dbReference type="PANTHER" id="PTHR37312">
    <property type="entry name" value="MEMBRANE-BOUND ACYLTRANSFERASE YKRP-RELATED"/>
    <property type="match status" value="1"/>
</dbReference>
<proteinExistence type="predicted"/>
<evidence type="ECO:0000256" key="1">
    <source>
        <dbReference type="SAM" id="Phobius"/>
    </source>
</evidence>
<evidence type="ECO:0000313" key="3">
    <source>
        <dbReference type="EMBL" id="MBM6744346.1"/>
    </source>
</evidence>
<organism evidence="3 4">
    <name type="scientific">Drancourtella massiliensis</name>
    <dbReference type="NCBI Taxonomy" id="1632013"/>
    <lineage>
        <taxon>Bacteria</taxon>
        <taxon>Bacillati</taxon>
        <taxon>Bacillota</taxon>
        <taxon>Clostridia</taxon>
        <taxon>Eubacteriales</taxon>
        <taxon>Oscillospiraceae</taxon>
        <taxon>Drancourtella</taxon>
    </lineage>
</organism>
<dbReference type="Proteomes" id="UP000775686">
    <property type="component" value="Unassembled WGS sequence"/>
</dbReference>
<feature type="transmembrane region" description="Helical" evidence="1">
    <location>
        <begin position="12"/>
        <end position="29"/>
    </location>
</feature>
<dbReference type="PANTHER" id="PTHR37312:SF1">
    <property type="entry name" value="MEMBRANE-BOUND ACYLTRANSFERASE YKRP-RELATED"/>
    <property type="match status" value="1"/>
</dbReference>
<feature type="transmembrane region" description="Helical" evidence="1">
    <location>
        <begin position="306"/>
        <end position="327"/>
    </location>
</feature>
<feature type="transmembrane region" description="Helical" evidence="1">
    <location>
        <begin position="232"/>
        <end position="251"/>
    </location>
</feature>
<feature type="transmembrane region" description="Helical" evidence="1">
    <location>
        <begin position="199"/>
        <end position="220"/>
    </location>
</feature>
<dbReference type="InterPro" id="IPR002656">
    <property type="entry name" value="Acyl_transf_3_dom"/>
</dbReference>
<dbReference type="GO" id="GO:0016746">
    <property type="term" value="F:acyltransferase activity"/>
    <property type="evidence" value="ECO:0007669"/>
    <property type="project" value="UniProtKB-KW"/>
</dbReference>
<dbReference type="InterPro" id="IPR052734">
    <property type="entry name" value="Nod_factor_acetyltransferase"/>
</dbReference>
<keyword evidence="3" id="KW-0808">Transferase</keyword>
<keyword evidence="1" id="KW-0472">Membrane</keyword>
<name>A0ABS2EHJ7_9FIRM</name>
<evidence type="ECO:0000313" key="4">
    <source>
        <dbReference type="Proteomes" id="UP000775686"/>
    </source>
</evidence>
<feature type="transmembrane region" description="Helical" evidence="1">
    <location>
        <begin position="135"/>
        <end position="154"/>
    </location>
</feature>
<keyword evidence="1" id="KW-0812">Transmembrane</keyword>
<sequence>MIDGLRQDRIAWIDVAKGIGIILVVLGHVSKNETLITWIYSFHMPLFFFIAGWLIWKQKHREGAILNKKYVSGKIKRLFIPFCEYRIILTVYWVFVERYFRELDMGPIWFLPTLFFAYMVIASLIPYLKKRTKQITIISIIILIIIVELHSLPYSKSNIDIFCYEWITRGICASTWMLIAICIRDLWEKYNNVQRVCEKYWIIITILSGVAGFFTALINGDVSLFNLLFGNFYFLYYISGICGIVLVFDIAKHLSFMNKVITYLGRKSIVVMACHEPIKRVFFKCLEIILSHLNINTTYKVIRQTILGSAILTLVTIILCVIIIWFIDIFKKHLPQNKITEFLFLFAE</sequence>
<reference evidence="3 4" key="1">
    <citation type="journal article" date="2021" name="Sci. Rep.">
        <title>The distribution of antibiotic resistance genes in chicken gut microbiota commensals.</title>
        <authorList>
            <person name="Juricova H."/>
            <person name="Matiasovicova J."/>
            <person name="Kubasova T."/>
            <person name="Cejkova D."/>
            <person name="Rychlik I."/>
        </authorList>
    </citation>
    <scope>NUCLEOTIDE SEQUENCE [LARGE SCALE GENOMIC DNA]</scope>
    <source>
        <strain evidence="3 4">An770</strain>
    </source>
</reference>
<dbReference type="Pfam" id="PF01757">
    <property type="entry name" value="Acyl_transf_3"/>
    <property type="match status" value="1"/>
</dbReference>
<dbReference type="EMBL" id="JACJKH010000013">
    <property type="protein sequence ID" value="MBM6744346.1"/>
    <property type="molecule type" value="Genomic_DNA"/>
</dbReference>
<comment type="caution">
    <text evidence="3">The sequence shown here is derived from an EMBL/GenBank/DDBJ whole genome shotgun (WGS) entry which is preliminary data.</text>
</comment>
<feature type="transmembrane region" description="Helical" evidence="1">
    <location>
        <begin position="108"/>
        <end position="128"/>
    </location>
</feature>
<keyword evidence="3" id="KW-0012">Acyltransferase</keyword>
<protein>
    <submittedName>
        <fullName evidence="3">Acyltransferase family protein</fullName>
    </submittedName>
</protein>
<accession>A0ABS2EHJ7</accession>
<keyword evidence="1" id="KW-1133">Transmembrane helix</keyword>
<feature type="domain" description="Acyltransferase 3" evidence="2">
    <location>
        <begin position="10"/>
        <end position="325"/>
    </location>
</feature>